<dbReference type="Proteomes" id="UP000264002">
    <property type="component" value="Unassembled WGS sequence"/>
</dbReference>
<organism evidence="1 2">
    <name type="scientific">Sphaerochaeta halotolerans</name>
    <dbReference type="NCBI Taxonomy" id="2293840"/>
    <lineage>
        <taxon>Bacteria</taxon>
        <taxon>Pseudomonadati</taxon>
        <taxon>Spirochaetota</taxon>
        <taxon>Spirochaetia</taxon>
        <taxon>Spirochaetales</taxon>
        <taxon>Sphaerochaetaceae</taxon>
        <taxon>Sphaerochaeta</taxon>
    </lineage>
</organism>
<sequence length="257" mass="29111">MKIMILDANETILASSRKSGYGVSLVYQEPYQEGDQVVLETGEPGIYLVQLDDTLAAHPLYLEREASFPIPFTEAKRTCYNRYAFQGSRHLLTLSHVDSLPRRNLACNPYDHHETKGIFPHASANVETRGEMVFAARNAIDGIFANEYHGEYPWTSWGINQDPKAELHLDFGRPVIIDEVRLTLRADWPHDSWWSEATLIDSDGDITHLSLEKSSLPQRFPVQQKNITYLTLCNLKKADDTSPFPALTQIEVYGTEG</sequence>
<comment type="caution">
    <text evidence="1">The sequence shown here is derived from an EMBL/GenBank/DDBJ whole genome shotgun (WGS) entry which is preliminary data.</text>
</comment>
<evidence type="ECO:0000313" key="1">
    <source>
        <dbReference type="EMBL" id="RFU93985.1"/>
    </source>
</evidence>
<proteinExistence type="predicted"/>
<reference evidence="2" key="1">
    <citation type="submission" date="2018-08" db="EMBL/GenBank/DDBJ databases">
        <authorList>
            <person name="Grouzdev D.S."/>
            <person name="Krutkina M.S."/>
        </authorList>
    </citation>
    <scope>NUCLEOTIDE SEQUENCE [LARGE SCALE GENOMIC DNA]</scope>
    <source>
        <strain evidence="2">4-11</strain>
    </source>
</reference>
<accession>A0A372MDW1</accession>
<dbReference type="InterPro" id="IPR008979">
    <property type="entry name" value="Galactose-bd-like_sf"/>
</dbReference>
<dbReference type="EMBL" id="QUWK01000014">
    <property type="protein sequence ID" value="RFU93985.1"/>
    <property type="molecule type" value="Genomic_DNA"/>
</dbReference>
<gene>
    <name evidence="1" type="ORF">DYP60_11980</name>
</gene>
<reference evidence="1 2" key="2">
    <citation type="submission" date="2018-09" db="EMBL/GenBank/DDBJ databases">
        <title>Genome of Sphaerochaeta halotolerans strain 4-11.</title>
        <authorList>
            <person name="Nazina T.N."/>
            <person name="Sokolova D.S."/>
        </authorList>
    </citation>
    <scope>NUCLEOTIDE SEQUENCE [LARGE SCALE GENOMIC DNA]</scope>
    <source>
        <strain evidence="1 2">4-11</strain>
    </source>
</reference>
<protein>
    <submittedName>
        <fullName evidence="1">Carbohydrate-binding protein</fullName>
    </submittedName>
</protein>
<dbReference type="RefSeq" id="WP_117331249.1">
    <property type="nucleotide sequence ID" value="NZ_QUWK01000014.1"/>
</dbReference>
<keyword evidence="2" id="KW-1185">Reference proteome</keyword>
<name>A0A372MDW1_9SPIR</name>
<dbReference type="SUPFAM" id="SSF49785">
    <property type="entry name" value="Galactose-binding domain-like"/>
    <property type="match status" value="1"/>
</dbReference>
<dbReference type="AlphaFoldDB" id="A0A372MDW1"/>
<evidence type="ECO:0000313" key="2">
    <source>
        <dbReference type="Proteomes" id="UP000264002"/>
    </source>
</evidence>